<keyword evidence="2" id="KW-1185">Reference proteome</keyword>
<reference evidence="1 2" key="1">
    <citation type="submission" date="2023-11" db="EMBL/GenBank/DDBJ databases">
        <authorList>
            <person name="Okamura Y."/>
        </authorList>
    </citation>
    <scope>NUCLEOTIDE SEQUENCE [LARGE SCALE GENOMIC DNA]</scope>
</reference>
<name>A0AAV1JUT3_9NEOP</name>
<proteinExistence type="predicted"/>
<accession>A0AAV1JUT3</accession>
<organism evidence="1 2">
    <name type="scientific">Leptosia nina</name>
    <dbReference type="NCBI Taxonomy" id="320188"/>
    <lineage>
        <taxon>Eukaryota</taxon>
        <taxon>Metazoa</taxon>
        <taxon>Ecdysozoa</taxon>
        <taxon>Arthropoda</taxon>
        <taxon>Hexapoda</taxon>
        <taxon>Insecta</taxon>
        <taxon>Pterygota</taxon>
        <taxon>Neoptera</taxon>
        <taxon>Endopterygota</taxon>
        <taxon>Lepidoptera</taxon>
        <taxon>Glossata</taxon>
        <taxon>Ditrysia</taxon>
        <taxon>Papilionoidea</taxon>
        <taxon>Pieridae</taxon>
        <taxon>Pierinae</taxon>
        <taxon>Leptosia</taxon>
    </lineage>
</organism>
<dbReference type="AlphaFoldDB" id="A0AAV1JUT3"/>
<dbReference type="Proteomes" id="UP001497472">
    <property type="component" value="Unassembled WGS sequence"/>
</dbReference>
<protein>
    <submittedName>
        <fullName evidence="1">Uncharacterized protein</fullName>
    </submittedName>
</protein>
<evidence type="ECO:0000313" key="2">
    <source>
        <dbReference type="Proteomes" id="UP001497472"/>
    </source>
</evidence>
<dbReference type="EMBL" id="CAVLEF010000132">
    <property type="protein sequence ID" value="CAK1552154.1"/>
    <property type="molecule type" value="Genomic_DNA"/>
</dbReference>
<gene>
    <name evidence="1" type="ORF">LNINA_LOCUS11219</name>
</gene>
<comment type="caution">
    <text evidence="1">The sequence shown here is derived from an EMBL/GenBank/DDBJ whole genome shotgun (WGS) entry which is preliminary data.</text>
</comment>
<evidence type="ECO:0000313" key="1">
    <source>
        <dbReference type="EMBL" id="CAK1552154.1"/>
    </source>
</evidence>
<sequence>MCVQESFASYRSGPAGTDNGDAMFTNNGINAPQVVRIAPRPRKPLPSGDERKSVKERCKHFTARGQRARTVADCALIAICGSRPAFVDPRDTLRGRGAFTPSARGKRWGAEIAESDGKLIHGADGITFRRKFSATIRMSSAPNNRERRWRMAGYINGSCIILVNFRL</sequence>